<dbReference type="KEGG" id="aau:AAur_2862"/>
<proteinExistence type="predicted"/>
<sequence length="215" mass="22870">MSQQFPYPEQTPHHVPLDYWIASGPALMAPNSAPSVLRDMAWNRGQYLGLAVACLGAAGSMLGAALLVLLLAGNIGVVIAFACVGLLLVCIAAGLRSTLNKVPRIRPVLGSRAPGKFSSGLWFAAFLSLIFGIGLFPVVSPLLERGPGHVLGFIAAYALLLLATVSLFAAPAYFSQHAREHFRARIGADPELRRSLEAMSLTWRDPAGNRPFGPL</sequence>
<accession>A1R8K9</accession>
<protein>
    <submittedName>
        <fullName evidence="2">Uncharacterized protein</fullName>
    </submittedName>
</protein>
<keyword evidence="3" id="KW-1185">Reference proteome</keyword>
<keyword evidence="1" id="KW-0812">Transmembrane</keyword>
<dbReference type="HOGENOM" id="CLU_1280999_0_0_11"/>
<dbReference type="AlphaFoldDB" id="A1R8K9"/>
<name>A1R8K9_PAEAT</name>
<feature type="transmembrane region" description="Helical" evidence="1">
    <location>
        <begin position="120"/>
        <end position="139"/>
    </location>
</feature>
<reference evidence="2 3" key="1">
    <citation type="journal article" date="2006" name="PLoS Genet.">
        <title>Secrets of soil survival revealed by the genome sequence of Arthrobacter aurescens TC1.</title>
        <authorList>
            <person name="Mongodin E.F."/>
            <person name="Shapir N."/>
            <person name="Daugherty S.C."/>
            <person name="DeBoy R.T."/>
            <person name="Emerson J.B."/>
            <person name="Shvartzbeyn A."/>
            <person name="Radune D."/>
            <person name="Vamathevan J."/>
            <person name="Riggs F."/>
            <person name="Grinberg V."/>
            <person name="Khouri H."/>
            <person name="Wackett L.P."/>
            <person name="Nelson K.E."/>
            <person name="Sadowsky M.J."/>
        </authorList>
    </citation>
    <scope>NUCLEOTIDE SEQUENCE [LARGE SCALE GENOMIC DNA]</scope>
    <source>
        <strain evidence="2 3">TC1</strain>
    </source>
</reference>
<evidence type="ECO:0000313" key="2">
    <source>
        <dbReference type="EMBL" id="ABM08574.1"/>
    </source>
</evidence>
<feature type="transmembrane region" description="Helical" evidence="1">
    <location>
        <begin position="47"/>
        <end position="72"/>
    </location>
</feature>
<dbReference type="STRING" id="290340.AAur_2862"/>
<keyword evidence="1" id="KW-0472">Membrane</keyword>
<evidence type="ECO:0000256" key="1">
    <source>
        <dbReference type="SAM" id="Phobius"/>
    </source>
</evidence>
<feature type="transmembrane region" description="Helical" evidence="1">
    <location>
        <begin position="151"/>
        <end position="174"/>
    </location>
</feature>
<organism evidence="2 3">
    <name type="scientific">Paenarthrobacter aurescens (strain TC1)</name>
    <dbReference type="NCBI Taxonomy" id="290340"/>
    <lineage>
        <taxon>Bacteria</taxon>
        <taxon>Bacillati</taxon>
        <taxon>Actinomycetota</taxon>
        <taxon>Actinomycetes</taxon>
        <taxon>Micrococcales</taxon>
        <taxon>Micrococcaceae</taxon>
        <taxon>Paenarthrobacter</taxon>
    </lineage>
</organism>
<gene>
    <name evidence="2" type="ordered locus">AAur_2862</name>
</gene>
<dbReference type="EMBL" id="CP000474">
    <property type="protein sequence ID" value="ABM08574.1"/>
    <property type="molecule type" value="Genomic_DNA"/>
</dbReference>
<feature type="transmembrane region" description="Helical" evidence="1">
    <location>
        <begin position="78"/>
        <end position="99"/>
    </location>
</feature>
<keyword evidence="1" id="KW-1133">Transmembrane helix</keyword>
<dbReference type="Proteomes" id="UP000000637">
    <property type="component" value="Chromosome"/>
</dbReference>
<dbReference type="RefSeq" id="WP_011775511.1">
    <property type="nucleotide sequence ID" value="NC_008711.1"/>
</dbReference>
<dbReference type="OrthoDB" id="4953790at2"/>
<evidence type="ECO:0000313" key="3">
    <source>
        <dbReference type="Proteomes" id="UP000000637"/>
    </source>
</evidence>